<dbReference type="EMBL" id="BMZS01000003">
    <property type="protein sequence ID" value="GHD47166.1"/>
    <property type="molecule type" value="Genomic_DNA"/>
</dbReference>
<proteinExistence type="predicted"/>
<evidence type="ECO:0008006" key="3">
    <source>
        <dbReference type="Google" id="ProtNLM"/>
    </source>
</evidence>
<protein>
    <recommendedName>
        <fullName evidence="3">PAS domain-containing protein</fullName>
    </recommendedName>
</protein>
<evidence type="ECO:0000313" key="2">
    <source>
        <dbReference type="Proteomes" id="UP000630353"/>
    </source>
</evidence>
<dbReference type="Pfam" id="PF07310">
    <property type="entry name" value="PAS_5"/>
    <property type="match status" value="1"/>
</dbReference>
<sequence>MSSEPEANQVSGLAANLIDEDYGPVAHFFAANGVAAPKIAWDPSGDDAGANFLGFLVEFWRRGRGGAPWPPESAIDPVDLRPALGSLLVCEPLEDLSDFRIRLYGSRLALSMGRDLTGAHVSDIDPGSYITTFYLACYRAVAIRGAALFTRHNPSKASFASEINRLLLPFGPAGRVSRILVGVDSIARRPLGRPNWTKQN</sequence>
<comment type="caution">
    <text evidence="1">The sequence shown here is derived from an EMBL/GenBank/DDBJ whole genome shotgun (WGS) entry which is preliminary data.</text>
</comment>
<accession>A0A918XRK9</accession>
<gene>
    <name evidence="1" type="ORF">GCM10017083_17190</name>
</gene>
<evidence type="ECO:0000313" key="1">
    <source>
        <dbReference type="EMBL" id="GHD47166.1"/>
    </source>
</evidence>
<dbReference type="Proteomes" id="UP000630353">
    <property type="component" value="Unassembled WGS sequence"/>
</dbReference>
<dbReference type="InterPro" id="IPR009922">
    <property type="entry name" value="DUF1457"/>
</dbReference>
<name>A0A918XRK9_9PROT</name>
<keyword evidence="2" id="KW-1185">Reference proteome</keyword>
<dbReference type="AlphaFoldDB" id="A0A918XRK9"/>
<reference evidence="1" key="1">
    <citation type="journal article" date="2014" name="Int. J. Syst. Evol. Microbiol.">
        <title>Complete genome sequence of Corynebacterium casei LMG S-19264T (=DSM 44701T), isolated from a smear-ripened cheese.</title>
        <authorList>
            <consortium name="US DOE Joint Genome Institute (JGI-PGF)"/>
            <person name="Walter F."/>
            <person name="Albersmeier A."/>
            <person name="Kalinowski J."/>
            <person name="Ruckert C."/>
        </authorList>
    </citation>
    <scope>NUCLEOTIDE SEQUENCE</scope>
    <source>
        <strain evidence="1">KCTC 42651</strain>
    </source>
</reference>
<reference evidence="1" key="2">
    <citation type="submission" date="2020-09" db="EMBL/GenBank/DDBJ databases">
        <authorList>
            <person name="Sun Q."/>
            <person name="Kim S."/>
        </authorList>
    </citation>
    <scope>NUCLEOTIDE SEQUENCE</scope>
    <source>
        <strain evidence="1">KCTC 42651</strain>
    </source>
</reference>
<organism evidence="1 2">
    <name type="scientific">Thalassobaculum fulvum</name>
    <dbReference type="NCBI Taxonomy" id="1633335"/>
    <lineage>
        <taxon>Bacteria</taxon>
        <taxon>Pseudomonadati</taxon>
        <taxon>Pseudomonadota</taxon>
        <taxon>Alphaproteobacteria</taxon>
        <taxon>Rhodospirillales</taxon>
        <taxon>Thalassobaculaceae</taxon>
        <taxon>Thalassobaculum</taxon>
    </lineage>
</organism>